<dbReference type="EMBL" id="JARKIE010000060">
    <property type="protein sequence ID" value="KAJ7691170.1"/>
    <property type="molecule type" value="Genomic_DNA"/>
</dbReference>
<feature type="region of interest" description="Disordered" evidence="1">
    <location>
        <begin position="99"/>
        <end position="125"/>
    </location>
</feature>
<name>A0AAD7DH08_MYCRO</name>
<dbReference type="Proteomes" id="UP001221757">
    <property type="component" value="Unassembled WGS sequence"/>
</dbReference>
<keyword evidence="3" id="KW-1185">Reference proteome</keyword>
<proteinExistence type="predicted"/>
<reference evidence="2" key="1">
    <citation type="submission" date="2023-03" db="EMBL/GenBank/DDBJ databases">
        <title>Massive genome expansion in bonnet fungi (Mycena s.s.) driven by repeated elements and novel gene families across ecological guilds.</title>
        <authorList>
            <consortium name="Lawrence Berkeley National Laboratory"/>
            <person name="Harder C.B."/>
            <person name="Miyauchi S."/>
            <person name="Viragh M."/>
            <person name="Kuo A."/>
            <person name="Thoen E."/>
            <person name="Andreopoulos B."/>
            <person name="Lu D."/>
            <person name="Skrede I."/>
            <person name="Drula E."/>
            <person name="Henrissat B."/>
            <person name="Morin E."/>
            <person name="Kohler A."/>
            <person name="Barry K."/>
            <person name="LaButti K."/>
            <person name="Morin E."/>
            <person name="Salamov A."/>
            <person name="Lipzen A."/>
            <person name="Mereny Z."/>
            <person name="Hegedus B."/>
            <person name="Baldrian P."/>
            <person name="Stursova M."/>
            <person name="Weitz H."/>
            <person name="Taylor A."/>
            <person name="Grigoriev I.V."/>
            <person name="Nagy L.G."/>
            <person name="Martin F."/>
            <person name="Kauserud H."/>
        </authorList>
    </citation>
    <scope>NUCLEOTIDE SEQUENCE</scope>
    <source>
        <strain evidence="2">CBHHK067</strain>
    </source>
</reference>
<evidence type="ECO:0000313" key="2">
    <source>
        <dbReference type="EMBL" id="KAJ7691170.1"/>
    </source>
</evidence>
<gene>
    <name evidence="2" type="ORF">B0H17DRAFT_1133940</name>
</gene>
<comment type="caution">
    <text evidence="2">The sequence shown here is derived from an EMBL/GenBank/DDBJ whole genome shotgun (WGS) entry which is preliminary data.</text>
</comment>
<feature type="compositionally biased region" description="Basic and acidic residues" evidence="1">
    <location>
        <begin position="102"/>
        <end position="111"/>
    </location>
</feature>
<sequence length="156" mass="17074">MKARGAESRQQAGWWCGDVCGRMRRVRVSGAGGDAHEAQMGFWSACREYRRAGLSCGAGSSSRVRWASSRSGAGMAPASLWMERGGDCQENRLVSAAVVRSQRKDEEEGGHRMGKARRRGEQGRRVAEYVKPRGMGTTLALGTAAQESRGRIWGRR</sequence>
<evidence type="ECO:0000256" key="1">
    <source>
        <dbReference type="SAM" id="MobiDB-lite"/>
    </source>
</evidence>
<protein>
    <submittedName>
        <fullName evidence="2">Uncharacterized protein</fullName>
    </submittedName>
</protein>
<dbReference type="AlphaFoldDB" id="A0AAD7DH08"/>
<accession>A0AAD7DH08</accession>
<organism evidence="2 3">
    <name type="scientific">Mycena rosella</name>
    <name type="common">Pink bonnet</name>
    <name type="synonym">Agaricus rosellus</name>
    <dbReference type="NCBI Taxonomy" id="1033263"/>
    <lineage>
        <taxon>Eukaryota</taxon>
        <taxon>Fungi</taxon>
        <taxon>Dikarya</taxon>
        <taxon>Basidiomycota</taxon>
        <taxon>Agaricomycotina</taxon>
        <taxon>Agaricomycetes</taxon>
        <taxon>Agaricomycetidae</taxon>
        <taxon>Agaricales</taxon>
        <taxon>Marasmiineae</taxon>
        <taxon>Mycenaceae</taxon>
        <taxon>Mycena</taxon>
    </lineage>
</organism>
<evidence type="ECO:0000313" key="3">
    <source>
        <dbReference type="Proteomes" id="UP001221757"/>
    </source>
</evidence>